<proteinExistence type="predicted"/>
<evidence type="ECO:0000313" key="2">
    <source>
        <dbReference type="EMBL" id="RVT87875.1"/>
    </source>
</evidence>
<dbReference type="InterPro" id="IPR004963">
    <property type="entry name" value="PAE/NOTUM"/>
</dbReference>
<gene>
    <name evidence="2" type="ORF">EOD73_02325</name>
</gene>
<evidence type="ECO:0000256" key="1">
    <source>
        <dbReference type="SAM" id="SignalP"/>
    </source>
</evidence>
<dbReference type="EMBL" id="SACM01000001">
    <property type="protein sequence ID" value="RVT87875.1"/>
    <property type="molecule type" value="Genomic_DNA"/>
</dbReference>
<organism evidence="2 3">
    <name type="scientific">Inhella crocodyli</name>
    <dbReference type="NCBI Taxonomy" id="2499851"/>
    <lineage>
        <taxon>Bacteria</taxon>
        <taxon>Pseudomonadati</taxon>
        <taxon>Pseudomonadota</taxon>
        <taxon>Betaproteobacteria</taxon>
        <taxon>Burkholderiales</taxon>
        <taxon>Sphaerotilaceae</taxon>
        <taxon>Inhella</taxon>
    </lineage>
</organism>
<dbReference type="Pfam" id="PF03283">
    <property type="entry name" value="PAE"/>
    <property type="match status" value="1"/>
</dbReference>
<dbReference type="Proteomes" id="UP000288587">
    <property type="component" value="Unassembled WGS sequence"/>
</dbReference>
<accession>A0A3S2XW41</accession>
<dbReference type="PANTHER" id="PTHR21562">
    <property type="entry name" value="NOTUM-RELATED"/>
    <property type="match status" value="1"/>
</dbReference>
<dbReference type="PANTHER" id="PTHR21562:SF83">
    <property type="entry name" value="PECTIN ACETYLESTERASE 4"/>
    <property type="match status" value="1"/>
</dbReference>
<feature type="signal peptide" evidence="1">
    <location>
        <begin position="1"/>
        <end position="27"/>
    </location>
</feature>
<sequence>MRKTLTSVWWAWCGAVALVGSAGVAQAIDLEANRHGTPSLRWERIDSPAPVRGLDGQVHAATCSGFPGTDPRFSFWARKGQSRNLAIYFEGGGACWDNNTCSAPLVGLPPEVPQFFVPQVPPGTDPATMDGLFKTDNPANPVRDWDMVYIPYCTGDIHIGSATKTYTSVGNPALGLPAGVPVTIQHRGFDNFMVVLEWARKNFRGANKVLVAGSSAGGYGATANSPWVARAFPSAELYVVADASQGVTNAGFDNGNPGRNSWNPQLDRRTFGNNSPALPGPELMRRAAQADRDGRYAQFTTSFDGVQIGFYAVMAQQFGAGSCPNPVVEWHNKMSAQLQSDASSLRNFRHFVAAGQFHTVLRSPAVYTESSAGPTVATWLGDMLANRRGWENGNGQGHRGGSHWRNEACPGCLVQVPCQ</sequence>
<dbReference type="OrthoDB" id="9802991at2"/>
<dbReference type="GO" id="GO:0016787">
    <property type="term" value="F:hydrolase activity"/>
    <property type="evidence" value="ECO:0007669"/>
    <property type="project" value="InterPro"/>
</dbReference>
<keyword evidence="3" id="KW-1185">Reference proteome</keyword>
<feature type="chain" id="PRO_5018573012" description="Pectinacetylesterase" evidence="1">
    <location>
        <begin position="28"/>
        <end position="419"/>
    </location>
</feature>
<reference evidence="2 3" key="1">
    <citation type="submission" date="2019-01" db="EMBL/GenBank/DDBJ databases">
        <authorList>
            <person name="Chen W.-M."/>
        </authorList>
    </citation>
    <scope>NUCLEOTIDE SEQUENCE [LARGE SCALE GENOMIC DNA]</scope>
    <source>
        <strain evidence="2 3">CCP-18</strain>
    </source>
</reference>
<protein>
    <recommendedName>
        <fullName evidence="4">Pectinacetylesterase</fullName>
    </recommendedName>
</protein>
<evidence type="ECO:0008006" key="4">
    <source>
        <dbReference type="Google" id="ProtNLM"/>
    </source>
</evidence>
<dbReference type="RefSeq" id="WP_127680488.1">
    <property type="nucleotide sequence ID" value="NZ_SACM01000001.1"/>
</dbReference>
<dbReference type="AlphaFoldDB" id="A0A3S2XW41"/>
<comment type="caution">
    <text evidence="2">The sequence shown here is derived from an EMBL/GenBank/DDBJ whole genome shotgun (WGS) entry which is preliminary data.</text>
</comment>
<evidence type="ECO:0000313" key="3">
    <source>
        <dbReference type="Proteomes" id="UP000288587"/>
    </source>
</evidence>
<name>A0A3S2XW41_9BURK</name>
<keyword evidence="1" id="KW-0732">Signal</keyword>